<proteinExistence type="predicted"/>
<dbReference type="InterPro" id="IPR009057">
    <property type="entry name" value="Homeodomain-like_sf"/>
</dbReference>
<evidence type="ECO:0000313" key="6">
    <source>
        <dbReference type="EMBL" id="TWH72567.1"/>
    </source>
</evidence>
<organism evidence="6 7">
    <name type="scientific">Modestobacter roseus</name>
    <dbReference type="NCBI Taxonomy" id="1181884"/>
    <lineage>
        <taxon>Bacteria</taxon>
        <taxon>Bacillati</taxon>
        <taxon>Actinomycetota</taxon>
        <taxon>Actinomycetes</taxon>
        <taxon>Geodermatophilales</taxon>
        <taxon>Geodermatophilaceae</taxon>
        <taxon>Modestobacter</taxon>
    </lineage>
</organism>
<dbReference type="PRINTS" id="PR00032">
    <property type="entry name" value="HTHARAC"/>
</dbReference>
<keyword evidence="3" id="KW-0804">Transcription</keyword>
<evidence type="ECO:0000256" key="3">
    <source>
        <dbReference type="ARBA" id="ARBA00023163"/>
    </source>
</evidence>
<dbReference type="InterPro" id="IPR018062">
    <property type="entry name" value="HTH_AraC-typ_CS"/>
</dbReference>
<dbReference type="GO" id="GO:0043565">
    <property type="term" value="F:sequence-specific DNA binding"/>
    <property type="evidence" value="ECO:0007669"/>
    <property type="project" value="InterPro"/>
</dbReference>
<dbReference type="Pfam" id="PF12833">
    <property type="entry name" value="HTH_18"/>
    <property type="match status" value="1"/>
</dbReference>
<evidence type="ECO:0000313" key="7">
    <source>
        <dbReference type="Proteomes" id="UP000321490"/>
    </source>
</evidence>
<dbReference type="Proteomes" id="UP000321490">
    <property type="component" value="Unassembled WGS sequence"/>
</dbReference>
<dbReference type="Gene3D" id="1.10.10.60">
    <property type="entry name" value="Homeodomain-like"/>
    <property type="match status" value="1"/>
</dbReference>
<dbReference type="PANTHER" id="PTHR46796:SF6">
    <property type="entry name" value="ARAC SUBFAMILY"/>
    <property type="match status" value="1"/>
</dbReference>
<dbReference type="EMBL" id="VLKF01000001">
    <property type="protein sequence ID" value="TWH72567.1"/>
    <property type="molecule type" value="Genomic_DNA"/>
</dbReference>
<feature type="compositionally biased region" description="Pro residues" evidence="4">
    <location>
        <begin position="325"/>
        <end position="334"/>
    </location>
</feature>
<dbReference type="PANTHER" id="PTHR46796">
    <property type="entry name" value="HTH-TYPE TRANSCRIPTIONAL ACTIVATOR RHAS-RELATED"/>
    <property type="match status" value="1"/>
</dbReference>
<dbReference type="PROSITE" id="PS00041">
    <property type="entry name" value="HTH_ARAC_FAMILY_1"/>
    <property type="match status" value="1"/>
</dbReference>
<dbReference type="Pfam" id="PF14525">
    <property type="entry name" value="AraC_binding_2"/>
    <property type="match status" value="1"/>
</dbReference>
<dbReference type="InterPro" id="IPR018060">
    <property type="entry name" value="HTH_AraC"/>
</dbReference>
<comment type="caution">
    <text evidence="6">The sequence shown here is derived from an EMBL/GenBank/DDBJ whole genome shotgun (WGS) entry which is preliminary data.</text>
</comment>
<keyword evidence="7" id="KW-1185">Reference proteome</keyword>
<protein>
    <submittedName>
        <fullName evidence="6">AraC-like DNA-binding protein</fullName>
    </submittedName>
</protein>
<dbReference type="AlphaFoldDB" id="A0A562INH2"/>
<dbReference type="OrthoDB" id="9799345at2"/>
<gene>
    <name evidence="6" type="ORF">JD78_01083</name>
</gene>
<reference evidence="6 7" key="1">
    <citation type="submission" date="2019-07" db="EMBL/GenBank/DDBJ databases">
        <title>R&amp;d 2014.</title>
        <authorList>
            <person name="Klenk H.-P."/>
        </authorList>
    </citation>
    <scope>NUCLEOTIDE SEQUENCE [LARGE SCALE GENOMIC DNA]</scope>
    <source>
        <strain evidence="6 7">DSM 45764</strain>
    </source>
</reference>
<dbReference type="SUPFAM" id="SSF46689">
    <property type="entry name" value="Homeodomain-like"/>
    <property type="match status" value="1"/>
</dbReference>
<evidence type="ECO:0000256" key="4">
    <source>
        <dbReference type="SAM" id="MobiDB-lite"/>
    </source>
</evidence>
<evidence type="ECO:0000259" key="5">
    <source>
        <dbReference type="PROSITE" id="PS01124"/>
    </source>
</evidence>
<dbReference type="InterPro" id="IPR035418">
    <property type="entry name" value="AraC-bd_2"/>
</dbReference>
<dbReference type="InterPro" id="IPR050204">
    <property type="entry name" value="AraC_XylS_family_regulators"/>
</dbReference>
<dbReference type="InterPro" id="IPR020449">
    <property type="entry name" value="Tscrpt_reg_AraC-type_HTH"/>
</dbReference>
<feature type="domain" description="HTH araC/xylS-type" evidence="5">
    <location>
        <begin position="214"/>
        <end position="315"/>
    </location>
</feature>
<keyword evidence="1" id="KW-0805">Transcription regulation</keyword>
<sequence length="334" mass="36666">MVMLVDTDLLPPSERRPAQVGAQLEAVIGARVRFPGRRPPTHARMDTWDLGGLTVTRADLTGELELTQSARQARQDVEPLVSFAVQEVGEALQDHLGGRQVVPVGGLTLTDITSPYEYRWSGHGVCRSLQIPVARLGVPVDVLRRALPAAWHSPLHDLVSAHLEQVTLRAEELVDEPMVHSLASATIDLTRALIASSVDTGRTAQDALAETMLSQVRSYVRRHLTEPDLDAARIAAALSISVRQLYRVCASAGFSLEQWIIDQRLEGARAELVDPARNGRPIAAVARRWGFTDASYFSRRFRQAFGVTPRGWRQDGTTRSGAPLQLPPPRHGGR</sequence>
<dbReference type="SMART" id="SM00342">
    <property type="entry name" value="HTH_ARAC"/>
    <property type="match status" value="1"/>
</dbReference>
<evidence type="ECO:0000256" key="1">
    <source>
        <dbReference type="ARBA" id="ARBA00023015"/>
    </source>
</evidence>
<feature type="region of interest" description="Disordered" evidence="4">
    <location>
        <begin position="309"/>
        <end position="334"/>
    </location>
</feature>
<dbReference type="RefSeq" id="WP_153361861.1">
    <property type="nucleotide sequence ID" value="NZ_JABGDC010000175.1"/>
</dbReference>
<accession>A0A562INH2</accession>
<dbReference type="PROSITE" id="PS01124">
    <property type="entry name" value="HTH_ARAC_FAMILY_2"/>
    <property type="match status" value="1"/>
</dbReference>
<dbReference type="GO" id="GO:0003700">
    <property type="term" value="F:DNA-binding transcription factor activity"/>
    <property type="evidence" value="ECO:0007669"/>
    <property type="project" value="InterPro"/>
</dbReference>
<name>A0A562INH2_9ACTN</name>
<evidence type="ECO:0000256" key="2">
    <source>
        <dbReference type="ARBA" id="ARBA00023125"/>
    </source>
</evidence>
<keyword evidence="2 6" id="KW-0238">DNA-binding</keyword>